<evidence type="ECO:0000259" key="1">
    <source>
        <dbReference type="Pfam" id="PF17919"/>
    </source>
</evidence>
<evidence type="ECO:0000313" key="2">
    <source>
        <dbReference type="EMBL" id="KAA0041129.1"/>
    </source>
</evidence>
<dbReference type="SUPFAM" id="SSF56672">
    <property type="entry name" value="DNA/RNA polymerases"/>
    <property type="match status" value="1"/>
</dbReference>
<reference evidence="2 3" key="1">
    <citation type="submission" date="2019-08" db="EMBL/GenBank/DDBJ databases">
        <title>Draft genome sequences of two oriental melons (Cucumis melo L. var makuwa).</title>
        <authorList>
            <person name="Kwon S.-Y."/>
        </authorList>
    </citation>
    <scope>NUCLEOTIDE SEQUENCE [LARGE SCALE GENOMIC DNA]</scope>
    <source>
        <strain evidence="3">cv. SW 3</strain>
        <tissue evidence="2">Leaf</tissue>
    </source>
</reference>
<feature type="domain" description="Reverse transcriptase/retrotransposon-derived protein RNase H-like" evidence="1">
    <location>
        <begin position="57"/>
        <end position="149"/>
    </location>
</feature>
<protein>
    <submittedName>
        <fullName evidence="2">Pol protein</fullName>
    </submittedName>
</protein>
<accession>A0A5A7TII0</accession>
<dbReference type="STRING" id="1194695.A0A5A7TII0"/>
<dbReference type="InterPro" id="IPR041577">
    <property type="entry name" value="RT_RNaseH_2"/>
</dbReference>
<dbReference type="InterPro" id="IPR043502">
    <property type="entry name" value="DNA/RNA_pol_sf"/>
</dbReference>
<dbReference type="FunFam" id="3.30.70.270:FF:000063">
    <property type="entry name" value="Zinc knuckle domaincontaining protein"/>
    <property type="match status" value="1"/>
</dbReference>
<name>A0A5A7TII0_CUCMM</name>
<sequence>MDPSKIEAITKWSQHSIVSEVRSFLGLTGYYRRFVEDFSHIAIPLTQLTKKGSLFVWSKSCDESFQNLKQKLFLPPVLIRLDGLGSSLIYSDTCRKHLGCVLMQQGKGVAYVSRQLKSHEQNYPTHDLELVVVVFAPRIWRYYLYGKASVVVHAFSRKLAQLSVKPTLRQKIIIAQCNDPYLVEKCHLAEVGQADEFSISSDDADEISTFHPWKIHLYFYSGKDFRLPWARGSWDSHLHIRWSSLIITVFRLPLAWHHLRPCRIKARIQAAQSRKKCYADVIWNDLAFDVGDKVFLKVALMNDVPLEIDENLIYEEQQVEIFAIEVKILRRGIALVKVLWQNHQVEEAMRKREGVMRARYLELFEN</sequence>
<dbReference type="Proteomes" id="UP000321393">
    <property type="component" value="Unassembled WGS sequence"/>
</dbReference>
<organism evidence="2 3">
    <name type="scientific">Cucumis melo var. makuwa</name>
    <name type="common">Oriental melon</name>
    <dbReference type="NCBI Taxonomy" id="1194695"/>
    <lineage>
        <taxon>Eukaryota</taxon>
        <taxon>Viridiplantae</taxon>
        <taxon>Streptophyta</taxon>
        <taxon>Embryophyta</taxon>
        <taxon>Tracheophyta</taxon>
        <taxon>Spermatophyta</taxon>
        <taxon>Magnoliopsida</taxon>
        <taxon>eudicotyledons</taxon>
        <taxon>Gunneridae</taxon>
        <taxon>Pentapetalae</taxon>
        <taxon>rosids</taxon>
        <taxon>fabids</taxon>
        <taxon>Cucurbitales</taxon>
        <taxon>Cucurbitaceae</taxon>
        <taxon>Benincaseae</taxon>
        <taxon>Cucumis</taxon>
    </lineage>
</organism>
<gene>
    <name evidence="2" type="ORF">E6C27_scaffold128G00420</name>
</gene>
<dbReference type="AlphaFoldDB" id="A0A5A7TII0"/>
<proteinExistence type="predicted"/>
<dbReference type="Gene3D" id="3.30.70.270">
    <property type="match status" value="1"/>
</dbReference>
<evidence type="ECO:0000313" key="3">
    <source>
        <dbReference type="Proteomes" id="UP000321393"/>
    </source>
</evidence>
<comment type="caution">
    <text evidence="2">The sequence shown here is derived from an EMBL/GenBank/DDBJ whole genome shotgun (WGS) entry which is preliminary data.</text>
</comment>
<dbReference type="PANTHER" id="PTHR34072">
    <property type="entry name" value="ENZYMATIC POLYPROTEIN-RELATED"/>
    <property type="match status" value="1"/>
</dbReference>
<dbReference type="PANTHER" id="PTHR34072:SF52">
    <property type="entry name" value="RIBONUCLEASE H"/>
    <property type="match status" value="1"/>
</dbReference>
<dbReference type="InterPro" id="IPR043128">
    <property type="entry name" value="Rev_trsase/Diguanyl_cyclase"/>
</dbReference>
<dbReference type="Pfam" id="PF17919">
    <property type="entry name" value="RT_RNaseH_2"/>
    <property type="match status" value="1"/>
</dbReference>
<dbReference type="OrthoDB" id="3211671at2759"/>
<dbReference type="EMBL" id="SSTE01016683">
    <property type="protein sequence ID" value="KAA0041129.1"/>
    <property type="molecule type" value="Genomic_DNA"/>
</dbReference>